<protein>
    <submittedName>
        <fullName evidence="1">Uncharacterized protein</fullName>
    </submittedName>
</protein>
<reference evidence="1" key="1">
    <citation type="submission" date="2018-04" db="EMBL/GenBank/DDBJ databases">
        <title>Transcriptome of Schizaphis graminum biotype I.</title>
        <authorList>
            <person name="Scully E.D."/>
            <person name="Geib S.M."/>
            <person name="Palmer N.A."/>
            <person name="Koch K."/>
            <person name="Bradshaw J."/>
            <person name="Heng-Moss T."/>
            <person name="Sarath G."/>
        </authorList>
    </citation>
    <scope>NUCLEOTIDE SEQUENCE</scope>
</reference>
<name>A0A2S2PDD2_SCHGA</name>
<proteinExistence type="predicted"/>
<dbReference type="AlphaFoldDB" id="A0A2S2PDD2"/>
<sequence>MFVYLFIFNSEGEGIWEMLNLMEVDLSYFSQTNWGNRNTTVTELWLEIMKHFDYMNLEQTVALLLFRGSNYIEYVDCDIEGDTGKILRAGNVVSTNIDISFILLF</sequence>
<dbReference type="EMBL" id="GGMR01014831">
    <property type="protein sequence ID" value="MBY27450.1"/>
    <property type="molecule type" value="Transcribed_RNA"/>
</dbReference>
<evidence type="ECO:0000313" key="1">
    <source>
        <dbReference type="EMBL" id="MBY27450.1"/>
    </source>
</evidence>
<organism evidence="1">
    <name type="scientific">Schizaphis graminum</name>
    <name type="common">Green bug aphid</name>
    <dbReference type="NCBI Taxonomy" id="13262"/>
    <lineage>
        <taxon>Eukaryota</taxon>
        <taxon>Metazoa</taxon>
        <taxon>Ecdysozoa</taxon>
        <taxon>Arthropoda</taxon>
        <taxon>Hexapoda</taxon>
        <taxon>Insecta</taxon>
        <taxon>Pterygota</taxon>
        <taxon>Neoptera</taxon>
        <taxon>Paraneoptera</taxon>
        <taxon>Hemiptera</taxon>
        <taxon>Sternorrhyncha</taxon>
        <taxon>Aphidomorpha</taxon>
        <taxon>Aphidoidea</taxon>
        <taxon>Aphididae</taxon>
        <taxon>Aphidini</taxon>
        <taxon>Schizaphis</taxon>
    </lineage>
</organism>
<accession>A0A2S2PDD2</accession>
<gene>
    <name evidence="1" type="ORF">g.3009</name>
</gene>